<evidence type="ECO:0000313" key="10">
    <source>
        <dbReference type="EMBL" id="WAR08481.1"/>
    </source>
</evidence>
<feature type="transmembrane region" description="Helical" evidence="9">
    <location>
        <begin position="65"/>
        <end position="87"/>
    </location>
</feature>
<dbReference type="EMBL" id="CP111017">
    <property type="protein sequence ID" value="WAR08481.1"/>
    <property type="molecule type" value="Genomic_DNA"/>
</dbReference>
<keyword evidence="5 9" id="KW-0653">Protein transport</keyword>
<dbReference type="Pfam" id="PF04178">
    <property type="entry name" value="Got1"/>
    <property type="match status" value="2"/>
</dbReference>
<sequence>MDKLKKTLSGNDDDEEQGIVGQFSDATTLSWSTRIKGFAICFILGVTLSIVGSCLLWMGSNGITLFAIFYTIGNIMSLSRIFATILVVLKSAILTLMCCIIQFIALTWYSLSYIPFARDAVKKCFEGCIS</sequence>
<feature type="transmembrane region" description="Helical" evidence="9">
    <location>
        <begin position="93"/>
        <end position="114"/>
    </location>
</feature>
<evidence type="ECO:0000256" key="6">
    <source>
        <dbReference type="ARBA" id="ARBA00022989"/>
    </source>
</evidence>
<proteinExistence type="inferred from homology"/>
<comment type="similarity">
    <text evidence="8 9">Belongs to the SFT2 family.</text>
</comment>
<dbReference type="PANTHER" id="PTHR23137">
    <property type="entry name" value="VESICLE TRANSPORT PROTEIN-RELATED"/>
    <property type="match status" value="1"/>
</dbReference>
<evidence type="ECO:0000256" key="8">
    <source>
        <dbReference type="ARBA" id="ARBA00025800"/>
    </source>
</evidence>
<keyword evidence="3 9" id="KW-0813">Transport</keyword>
<name>A0ABY7EI56_MYAAR</name>
<keyword evidence="7 9" id="KW-0472">Membrane</keyword>
<evidence type="ECO:0000256" key="7">
    <source>
        <dbReference type="ARBA" id="ARBA00023136"/>
    </source>
</evidence>
<keyword evidence="11" id="KW-1185">Reference proteome</keyword>
<comment type="function">
    <text evidence="1 9">May be involved in fusion of retrograde transport vesicles derived from an endocytic compartment with the Golgi complex.</text>
</comment>
<evidence type="ECO:0000313" key="11">
    <source>
        <dbReference type="Proteomes" id="UP001164746"/>
    </source>
</evidence>
<organism evidence="10 11">
    <name type="scientific">Mya arenaria</name>
    <name type="common">Soft-shell clam</name>
    <dbReference type="NCBI Taxonomy" id="6604"/>
    <lineage>
        <taxon>Eukaryota</taxon>
        <taxon>Metazoa</taxon>
        <taxon>Spiralia</taxon>
        <taxon>Lophotrochozoa</taxon>
        <taxon>Mollusca</taxon>
        <taxon>Bivalvia</taxon>
        <taxon>Autobranchia</taxon>
        <taxon>Heteroconchia</taxon>
        <taxon>Euheterodonta</taxon>
        <taxon>Imparidentia</taxon>
        <taxon>Neoheterodontei</taxon>
        <taxon>Myida</taxon>
        <taxon>Myoidea</taxon>
        <taxon>Myidae</taxon>
        <taxon>Mya</taxon>
    </lineage>
</organism>
<evidence type="ECO:0000256" key="2">
    <source>
        <dbReference type="ARBA" id="ARBA00004141"/>
    </source>
</evidence>
<comment type="caution">
    <text evidence="9">Lacks conserved residue(s) required for the propagation of feature annotation.</text>
</comment>
<keyword evidence="6 9" id="KW-1133">Transmembrane helix</keyword>
<evidence type="ECO:0000256" key="1">
    <source>
        <dbReference type="ARBA" id="ARBA00003566"/>
    </source>
</evidence>
<dbReference type="InterPro" id="IPR011691">
    <property type="entry name" value="Vesicle_transpt_SFT2"/>
</dbReference>
<evidence type="ECO:0000256" key="5">
    <source>
        <dbReference type="ARBA" id="ARBA00022927"/>
    </source>
</evidence>
<dbReference type="PANTHER" id="PTHR23137:SF6">
    <property type="entry name" value="VESICLE TRANSPORT PROTEIN"/>
    <property type="match status" value="1"/>
</dbReference>
<dbReference type="InterPro" id="IPR007305">
    <property type="entry name" value="Vesicle_transpt_Got1/SFT2"/>
</dbReference>
<accession>A0ABY7EI56</accession>
<feature type="transmembrane region" description="Helical" evidence="9">
    <location>
        <begin position="37"/>
        <end position="58"/>
    </location>
</feature>
<keyword evidence="4 9" id="KW-0812">Transmembrane</keyword>
<gene>
    <name evidence="10" type="ORF">MAR_018439</name>
</gene>
<evidence type="ECO:0000256" key="9">
    <source>
        <dbReference type="RuleBase" id="RU363111"/>
    </source>
</evidence>
<evidence type="ECO:0000256" key="3">
    <source>
        <dbReference type="ARBA" id="ARBA00022448"/>
    </source>
</evidence>
<protein>
    <recommendedName>
        <fullName evidence="9">Vesicle transport protein</fullName>
    </recommendedName>
</protein>
<comment type="subcellular location">
    <subcellularLocation>
        <location evidence="2 9">Membrane</location>
        <topology evidence="2 9">Multi-pass membrane protein</topology>
    </subcellularLocation>
</comment>
<evidence type="ECO:0000256" key="4">
    <source>
        <dbReference type="ARBA" id="ARBA00022692"/>
    </source>
</evidence>
<dbReference type="Proteomes" id="UP001164746">
    <property type="component" value="Chromosome 6"/>
</dbReference>
<reference evidence="10" key="1">
    <citation type="submission" date="2022-11" db="EMBL/GenBank/DDBJ databases">
        <title>Centuries of genome instability and evolution in soft-shell clam transmissible cancer (bioRxiv).</title>
        <authorList>
            <person name="Hart S.F.M."/>
            <person name="Yonemitsu M.A."/>
            <person name="Giersch R.M."/>
            <person name="Beal B.F."/>
            <person name="Arriagada G."/>
            <person name="Davis B.W."/>
            <person name="Ostrander E.A."/>
            <person name="Goff S.P."/>
            <person name="Metzger M.J."/>
        </authorList>
    </citation>
    <scope>NUCLEOTIDE SEQUENCE</scope>
    <source>
        <strain evidence="10">MELC-2E11</strain>
        <tissue evidence="10">Siphon/mantle</tissue>
    </source>
</reference>